<evidence type="ECO:0000259" key="2">
    <source>
        <dbReference type="Pfam" id="PF00266"/>
    </source>
</evidence>
<evidence type="ECO:0000313" key="3">
    <source>
        <dbReference type="EMBL" id="KAK6948677.1"/>
    </source>
</evidence>
<dbReference type="Pfam" id="PF00266">
    <property type="entry name" value="Aminotran_5"/>
    <property type="match status" value="1"/>
</dbReference>
<reference evidence="3 4" key="1">
    <citation type="journal article" date="2024" name="Front Chem Biol">
        <title>Unveiling the potential of Daldinia eschscholtzii MFLUCC 19-0629 through bioactivity and bioinformatics studies for enhanced sustainable agriculture production.</title>
        <authorList>
            <person name="Brooks S."/>
            <person name="Weaver J.A."/>
            <person name="Klomchit A."/>
            <person name="Alharthi S.A."/>
            <person name="Onlamun T."/>
            <person name="Nurani R."/>
            <person name="Vong T.K."/>
            <person name="Alberti F."/>
            <person name="Greco C."/>
        </authorList>
    </citation>
    <scope>NUCLEOTIDE SEQUENCE [LARGE SCALE GENOMIC DNA]</scope>
    <source>
        <strain evidence="3">MFLUCC 19-0629</strain>
    </source>
</reference>
<dbReference type="InterPro" id="IPR015424">
    <property type="entry name" value="PyrdxlP-dep_Trfase"/>
</dbReference>
<dbReference type="Gene3D" id="3.40.640.10">
    <property type="entry name" value="Type I PLP-dependent aspartate aminotransferase-like (Major domain)"/>
    <property type="match status" value="1"/>
</dbReference>
<organism evidence="3 4">
    <name type="scientific">Daldinia eschscholtzii</name>
    <dbReference type="NCBI Taxonomy" id="292717"/>
    <lineage>
        <taxon>Eukaryota</taxon>
        <taxon>Fungi</taxon>
        <taxon>Dikarya</taxon>
        <taxon>Ascomycota</taxon>
        <taxon>Pezizomycotina</taxon>
        <taxon>Sordariomycetes</taxon>
        <taxon>Xylariomycetidae</taxon>
        <taxon>Xylariales</taxon>
        <taxon>Hypoxylaceae</taxon>
        <taxon>Daldinia</taxon>
    </lineage>
</organism>
<dbReference type="Proteomes" id="UP001369815">
    <property type="component" value="Unassembled WGS sequence"/>
</dbReference>
<dbReference type="SUPFAM" id="SSF53383">
    <property type="entry name" value="PLP-dependent transferases"/>
    <property type="match status" value="1"/>
</dbReference>
<dbReference type="AlphaFoldDB" id="A0AAX6M8G9"/>
<keyword evidence="4" id="KW-1185">Reference proteome</keyword>
<feature type="domain" description="Aminotransferase class V" evidence="2">
    <location>
        <begin position="21"/>
        <end position="369"/>
    </location>
</feature>
<dbReference type="InterPro" id="IPR015422">
    <property type="entry name" value="PyrdxlP-dep_Trfase_small"/>
</dbReference>
<dbReference type="InterPro" id="IPR015421">
    <property type="entry name" value="PyrdxlP-dep_Trfase_major"/>
</dbReference>
<dbReference type="InterPro" id="IPR000192">
    <property type="entry name" value="Aminotrans_V_dom"/>
</dbReference>
<comment type="caution">
    <text evidence="3">The sequence shown here is derived from an EMBL/GenBank/DDBJ whole genome shotgun (WGS) entry which is preliminary data.</text>
</comment>
<dbReference type="Gene3D" id="3.90.1150.10">
    <property type="entry name" value="Aspartate Aminotransferase, domain 1"/>
    <property type="match status" value="1"/>
</dbReference>
<accession>A0AAX6M8G9</accession>
<protein>
    <recommendedName>
        <fullName evidence="2">Aminotransferase class V domain-containing protein</fullName>
    </recommendedName>
</protein>
<evidence type="ECO:0000256" key="1">
    <source>
        <dbReference type="SAM" id="MobiDB-lite"/>
    </source>
</evidence>
<feature type="region of interest" description="Disordered" evidence="1">
    <location>
        <begin position="274"/>
        <end position="294"/>
    </location>
</feature>
<dbReference type="PANTHER" id="PTHR43586:SF21">
    <property type="entry name" value="PYRIDOXAL PHOSPHATE (PLP)-DEPENDENT ASPARTATE AMINOTRANSFERASE SUPERFAMILY"/>
    <property type="match status" value="1"/>
</dbReference>
<evidence type="ECO:0000313" key="4">
    <source>
        <dbReference type="Proteomes" id="UP001369815"/>
    </source>
</evidence>
<proteinExistence type="predicted"/>
<gene>
    <name evidence="3" type="ORF">Daesc_010447</name>
</gene>
<dbReference type="EMBL" id="JBANMG010000010">
    <property type="protein sequence ID" value="KAK6948677.1"/>
    <property type="molecule type" value="Genomic_DNA"/>
</dbReference>
<name>A0AAX6M8G9_9PEZI</name>
<dbReference type="PANTHER" id="PTHR43586">
    <property type="entry name" value="CYSTEINE DESULFURASE"/>
    <property type="match status" value="1"/>
</dbReference>
<sequence>MATFDVEADRANFPALKEDQIFLDNAGGSQTLGAVIESISDYLIKSNVQFGGGYKTSKASSSRYDSGMSAGAKFLNAEKDEIATQLLRNLSFTFDFDEGDEMVVSSIDHEANVAPWKDLAARQKLVLKWWTPRARSTDPVLLASELEGLLSPRTRLVTCTHASNVLGTIHDVKAIAETVHTIVPRALLCVDGVAYAPHRPVDVKDLGVDFYVLSWYKVYGPHIAMLYGSRGAQKQMRTLGHFFNPHATLENKISLGSGYYELVQSIPPIVEYIGTPSPSSSNDDNDNNDHNNSTLWPSIASHESQLQSHLLTYLTSHPSSSPITIYGSPTADPQTRLPTISFVVSGHDSRALVETLERTTNYGLRWGAFYSNSLVHDFLGLGPSGVVRVV</sequence>